<accession>B0T440</accession>
<organism evidence="1">
    <name type="scientific">Caulobacter sp. (strain K31)</name>
    <dbReference type="NCBI Taxonomy" id="366602"/>
    <lineage>
        <taxon>Bacteria</taxon>
        <taxon>Pseudomonadati</taxon>
        <taxon>Pseudomonadota</taxon>
        <taxon>Alphaproteobacteria</taxon>
        <taxon>Caulobacterales</taxon>
        <taxon>Caulobacteraceae</taxon>
        <taxon>Caulobacter</taxon>
    </lineage>
</organism>
<reference evidence="1" key="1">
    <citation type="submission" date="2008-01" db="EMBL/GenBank/DDBJ databases">
        <title>Complete sequence of chromosome of Caulobacter sp. K31.</title>
        <authorList>
            <consortium name="US DOE Joint Genome Institute"/>
            <person name="Copeland A."/>
            <person name="Lucas S."/>
            <person name="Lapidus A."/>
            <person name="Barry K."/>
            <person name="Glavina del Rio T."/>
            <person name="Dalin E."/>
            <person name="Tice H."/>
            <person name="Pitluck S."/>
            <person name="Bruce D."/>
            <person name="Goodwin L."/>
            <person name="Thompson L.S."/>
            <person name="Brettin T."/>
            <person name="Detter J.C."/>
            <person name="Han C."/>
            <person name="Schmutz J."/>
            <person name="Larimer F."/>
            <person name="Land M."/>
            <person name="Hauser L."/>
            <person name="Kyrpides N."/>
            <person name="Kim E."/>
            <person name="Stephens C."/>
            <person name="Richardson P."/>
        </authorList>
    </citation>
    <scope>NUCLEOTIDE SEQUENCE [LARGE SCALE GENOMIC DNA]</scope>
    <source>
        <strain evidence="1">K31</strain>
    </source>
</reference>
<dbReference type="STRING" id="366602.Caul_4804"/>
<sequence length="333" mass="36077">MRLIYYKGRNPNFGDDMNAVLWPSLTPSLFNQDGEDQDGFLGIGTIIGMKTPPVRTLHVFSSGVGYDPTTGDGTPRKFWCVRGPMSARRLGLEPDVALTDGALLSPLLWSDQGVTRDRVGVVPHWESVLAGGWSEACAQADFDLIDPMRAPEPVIRAIMGKRLILTESLHGAILADTYGVPWLPFAISGNFSAFKWFDWTASVGVSPRFRMLPPPDARALLHFGRPRWGRFGDDVVFDEAAAHHDFETRTAPVAPAASPGLKQTLAAQAKKILSAGPGRHMLGYGPARTAEALQALAKEPAQASADSRRAALRQALLDRLAALAREQGAEPAF</sequence>
<gene>
    <name evidence="1" type="ordered locus">Caul_4804</name>
</gene>
<dbReference type="HOGENOM" id="CLU_064297_0_0_5"/>
<dbReference type="EMBL" id="CP000927">
    <property type="protein sequence ID" value="ABZ73924.1"/>
    <property type="molecule type" value="Genomic_DNA"/>
</dbReference>
<protein>
    <submittedName>
        <fullName evidence="1">ExoV-like protein</fullName>
    </submittedName>
</protein>
<dbReference type="AlphaFoldDB" id="B0T440"/>
<dbReference type="KEGG" id="cak:Caul_4804"/>
<name>B0T440_CAUSK</name>
<evidence type="ECO:0000313" key="1">
    <source>
        <dbReference type="EMBL" id="ABZ73924.1"/>
    </source>
</evidence>
<proteinExistence type="predicted"/>
<dbReference type="eggNOG" id="COG2327">
    <property type="taxonomic scope" value="Bacteria"/>
</dbReference>